<dbReference type="SUPFAM" id="SSF49417">
    <property type="entry name" value="p53-like transcription factors"/>
    <property type="match status" value="1"/>
</dbReference>
<sequence>MLQQHLPGFYSPADCHFHHQHHNPYHHHHHQPPIARSPMKEMEACLLSAGKDKATGEYHSAFAQLHRVAETAADTEPEADVCTSDDAASEPGTITDTTTTTTTNSSTSNAASSSCRRKPPPPQPPPPRRGPERKRGLASRRRRGSSSNTHVDDDDDMDNDEKCKEDSGTMADHPSLPLHPHLVNVNASLEMKALWDEFNELGTEMIVTKAGRILARLTGQDWPLVKLIVKMQQVFLAGGSQMLELRCFGT</sequence>
<dbReference type="InterPro" id="IPR036960">
    <property type="entry name" value="T-box_sf"/>
</dbReference>
<organism evidence="8">
    <name type="scientific">Notodromas monacha</name>
    <dbReference type="NCBI Taxonomy" id="399045"/>
    <lineage>
        <taxon>Eukaryota</taxon>
        <taxon>Metazoa</taxon>
        <taxon>Ecdysozoa</taxon>
        <taxon>Arthropoda</taxon>
        <taxon>Crustacea</taxon>
        <taxon>Oligostraca</taxon>
        <taxon>Ostracoda</taxon>
        <taxon>Podocopa</taxon>
        <taxon>Podocopida</taxon>
        <taxon>Cypridocopina</taxon>
        <taxon>Cypridoidea</taxon>
        <taxon>Cyprididae</taxon>
        <taxon>Notodromas</taxon>
    </lineage>
</organism>
<dbReference type="InterPro" id="IPR046360">
    <property type="entry name" value="T-box_DNA-bd"/>
</dbReference>
<feature type="domain" description="T-box" evidence="7">
    <location>
        <begin position="189"/>
        <end position="214"/>
    </location>
</feature>
<dbReference type="PROSITE" id="PS50252">
    <property type="entry name" value="TBOX_3"/>
    <property type="match status" value="1"/>
</dbReference>
<keyword evidence="1" id="KW-0805">Transcription regulation</keyword>
<dbReference type="AlphaFoldDB" id="A0A7R9BIX4"/>
<dbReference type="GO" id="GO:0003677">
    <property type="term" value="F:DNA binding"/>
    <property type="evidence" value="ECO:0007669"/>
    <property type="project" value="UniProtKB-UniRule"/>
</dbReference>
<evidence type="ECO:0000256" key="2">
    <source>
        <dbReference type="ARBA" id="ARBA00023125"/>
    </source>
</evidence>
<keyword evidence="4 5" id="KW-0539">Nucleus</keyword>
<evidence type="ECO:0000256" key="5">
    <source>
        <dbReference type="PROSITE-ProRule" id="PRU00201"/>
    </source>
</evidence>
<name>A0A7R9BIX4_9CRUS</name>
<comment type="subcellular location">
    <subcellularLocation>
        <location evidence="5">Nucleus</location>
    </subcellularLocation>
</comment>
<dbReference type="EMBL" id="CAJPEX010000577">
    <property type="protein sequence ID" value="CAG0916357.1"/>
    <property type="molecule type" value="Genomic_DNA"/>
</dbReference>
<dbReference type="GO" id="GO:0006357">
    <property type="term" value="P:regulation of transcription by RNA polymerase II"/>
    <property type="evidence" value="ECO:0007669"/>
    <property type="project" value="UniProtKB-ARBA"/>
</dbReference>
<evidence type="ECO:0000256" key="3">
    <source>
        <dbReference type="ARBA" id="ARBA00023163"/>
    </source>
</evidence>
<dbReference type="Gene3D" id="2.60.40.820">
    <property type="entry name" value="Transcription factor, T-box"/>
    <property type="match status" value="1"/>
</dbReference>
<protein>
    <recommendedName>
        <fullName evidence="7">T-box domain-containing protein</fullName>
    </recommendedName>
</protein>
<reference evidence="8" key="1">
    <citation type="submission" date="2020-11" db="EMBL/GenBank/DDBJ databases">
        <authorList>
            <person name="Tran Van P."/>
        </authorList>
    </citation>
    <scope>NUCLEOTIDE SEQUENCE</scope>
</reference>
<dbReference type="OrthoDB" id="7442607at2759"/>
<comment type="caution">
    <text evidence="5">Lacks conserved residue(s) required for the propagation of feature annotation.</text>
</comment>
<evidence type="ECO:0000313" key="9">
    <source>
        <dbReference type="Proteomes" id="UP000678499"/>
    </source>
</evidence>
<evidence type="ECO:0000259" key="7">
    <source>
        <dbReference type="PROSITE" id="PS50252"/>
    </source>
</evidence>
<dbReference type="GO" id="GO:0045893">
    <property type="term" value="P:positive regulation of DNA-templated transcription"/>
    <property type="evidence" value="ECO:0007669"/>
    <property type="project" value="InterPro"/>
</dbReference>
<feature type="compositionally biased region" description="Low complexity" evidence="6">
    <location>
        <begin position="97"/>
        <end position="114"/>
    </location>
</feature>
<keyword evidence="9" id="KW-1185">Reference proteome</keyword>
<dbReference type="Pfam" id="PF00907">
    <property type="entry name" value="T-box"/>
    <property type="match status" value="1"/>
</dbReference>
<keyword evidence="3" id="KW-0804">Transcription</keyword>
<dbReference type="InterPro" id="IPR008967">
    <property type="entry name" value="p53-like_TF_DNA-bd_sf"/>
</dbReference>
<evidence type="ECO:0000256" key="1">
    <source>
        <dbReference type="ARBA" id="ARBA00023015"/>
    </source>
</evidence>
<evidence type="ECO:0000256" key="6">
    <source>
        <dbReference type="SAM" id="MobiDB-lite"/>
    </source>
</evidence>
<proteinExistence type="predicted"/>
<feature type="region of interest" description="Disordered" evidence="6">
    <location>
        <begin position="70"/>
        <end position="177"/>
    </location>
</feature>
<accession>A0A7R9BIX4</accession>
<keyword evidence="2 5" id="KW-0238">DNA-binding</keyword>
<dbReference type="EMBL" id="OA882614">
    <property type="protein sequence ID" value="CAD7276205.1"/>
    <property type="molecule type" value="Genomic_DNA"/>
</dbReference>
<gene>
    <name evidence="8" type="ORF">NMOB1V02_LOCUS3981</name>
</gene>
<dbReference type="GO" id="GO:0003700">
    <property type="term" value="F:DNA-binding transcription factor activity"/>
    <property type="evidence" value="ECO:0007669"/>
    <property type="project" value="InterPro"/>
</dbReference>
<evidence type="ECO:0000256" key="4">
    <source>
        <dbReference type="ARBA" id="ARBA00023242"/>
    </source>
</evidence>
<evidence type="ECO:0000313" key="8">
    <source>
        <dbReference type="EMBL" id="CAD7276205.1"/>
    </source>
</evidence>
<dbReference type="Proteomes" id="UP000678499">
    <property type="component" value="Unassembled WGS sequence"/>
</dbReference>
<dbReference type="GO" id="GO:0005634">
    <property type="term" value="C:nucleus"/>
    <property type="evidence" value="ECO:0007669"/>
    <property type="project" value="UniProtKB-SubCell"/>
</dbReference>